<gene>
    <name evidence="8" type="ORF">EZV62_022649</name>
</gene>
<evidence type="ECO:0000313" key="9">
    <source>
        <dbReference type="Proteomes" id="UP000323000"/>
    </source>
</evidence>
<dbReference type="InterPro" id="IPR036457">
    <property type="entry name" value="PPM-type-like_dom_sf"/>
</dbReference>
<dbReference type="InterPro" id="IPR001932">
    <property type="entry name" value="PPM-type_phosphatase-like_dom"/>
</dbReference>
<dbReference type="PANTHER" id="PTHR13832">
    <property type="entry name" value="PROTEIN PHOSPHATASE 2C"/>
    <property type="match status" value="1"/>
</dbReference>
<dbReference type="PANTHER" id="PTHR13832:SF559">
    <property type="entry name" value="PROTEIN PHOSPHATASE 2C 77-RELATED"/>
    <property type="match status" value="1"/>
</dbReference>
<dbReference type="AlphaFoldDB" id="A0A5C7H8V7"/>
<dbReference type="SMART" id="SM00332">
    <property type="entry name" value="PP2Cc"/>
    <property type="match status" value="1"/>
</dbReference>
<organism evidence="8 9">
    <name type="scientific">Acer yangbiense</name>
    <dbReference type="NCBI Taxonomy" id="1000413"/>
    <lineage>
        <taxon>Eukaryota</taxon>
        <taxon>Viridiplantae</taxon>
        <taxon>Streptophyta</taxon>
        <taxon>Embryophyta</taxon>
        <taxon>Tracheophyta</taxon>
        <taxon>Spermatophyta</taxon>
        <taxon>Magnoliopsida</taxon>
        <taxon>eudicotyledons</taxon>
        <taxon>Gunneridae</taxon>
        <taxon>Pentapetalae</taxon>
        <taxon>rosids</taxon>
        <taxon>malvids</taxon>
        <taxon>Sapindales</taxon>
        <taxon>Sapindaceae</taxon>
        <taxon>Hippocastanoideae</taxon>
        <taxon>Acereae</taxon>
        <taxon>Acer</taxon>
    </lineage>
</organism>
<evidence type="ECO:0000256" key="6">
    <source>
        <dbReference type="ARBA" id="ARBA00023211"/>
    </source>
</evidence>
<dbReference type="GO" id="GO:0004722">
    <property type="term" value="F:protein serine/threonine phosphatase activity"/>
    <property type="evidence" value="ECO:0007669"/>
    <property type="project" value="InterPro"/>
</dbReference>
<protein>
    <recommendedName>
        <fullName evidence="7">PPM-type phosphatase domain-containing protein</fullName>
    </recommendedName>
</protein>
<comment type="cofactor">
    <cofactor evidence="1">
        <name>Mn(2+)</name>
        <dbReference type="ChEBI" id="CHEBI:29035"/>
    </cofactor>
</comment>
<dbReference type="CDD" id="cd00143">
    <property type="entry name" value="PP2Cc"/>
    <property type="match status" value="1"/>
</dbReference>
<evidence type="ECO:0000256" key="3">
    <source>
        <dbReference type="ARBA" id="ARBA00022723"/>
    </source>
</evidence>
<evidence type="ECO:0000259" key="7">
    <source>
        <dbReference type="PROSITE" id="PS51746"/>
    </source>
</evidence>
<evidence type="ECO:0000256" key="2">
    <source>
        <dbReference type="ARBA" id="ARBA00001946"/>
    </source>
</evidence>
<accession>A0A5C7H8V7</accession>
<keyword evidence="6" id="KW-0464">Manganese</keyword>
<dbReference type="GO" id="GO:0046872">
    <property type="term" value="F:metal ion binding"/>
    <property type="evidence" value="ECO:0007669"/>
    <property type="project" value="UniProtKB-KW"/>
</dbReference>
<comment type="caution">
    <text evidence="8">The sequence shown here is derived from an EMBL/GenBank/DDBJ whole genome shotgun (WGS) entry which is preliminary data.</text>
</comment>
<keyword evidence="9" id="KW-1185">Reference proteome</keyword>
<sequence>MLVHRVSRTLQPLQMLVHRVSRIVQPLQTLVHRLSKTLLQPLQMNQQTLVYRWTDQGGYANAVHKRLLPTLTHVGGRSLGLRRPTNFTMLIKFTRNTWTRTYSTSGTERKCAVWVGSMRSESLRSKLSKPTMQSWKNQYEFVYLFKGLKKAISMSSLSLNSPLSPSSPQPLSWVGQFLHHDHKEKKILQENIENTKTNNQKPVISLSSEEGSNNNIITKASGSGGVNKGSIKLRKRPARLVLPDICAASLELGDEIGKNIKLEKKEFEIQGKYFVLACKRGSRQVMEDGYGFMVDVLGNPKQAFFTVIDGHGGRAAADYVAENLGKNIVKELGIVGEEEHAIRAGYMVTDTAFLSQGVGSGACAASVLLKAGELHVANVGDCRVVLSRNGVADSLTIDHRLSREDERLRIENSGGFVFCRNGVWRVQGSLAVSRAIGDMHLKEWIISEPEIKKLPLTSDCEFLIMASDGLWDKVNVQEAVDVVSKEKKSIESCKKLIEMSSSRGNMDDITVMVINLQNFAIN</sequence>
<name>A0A5C7H8V7_9ROSI</name>
<dbReference type="SUPFAM" id="SSF81606">
    <property type="entry name" value="PP2C-like"/>
    <property type="match status" value="1"/>
</dbReference>
<keyword evidence="4" id="KW-0378">Hydrolase</keyword>
<dbReference type="PROSITE" id="PS51746">
    <property type="entry name" value="PPM_2"/>
    <property type="match status" value="1"/>
</dbReference>
<proteinExistence type="predicted"/>
<dbReference type="OrthoDB" id="10264738at2759"/>
<evidence type="ECO:0000256" key="4">
    <source>
        <dbReference type="ARBA" id="ARBA00022801"/>
    </source>
</evidence>
<dbReference type="Proteomes" id="UP000323000">
    <property type="component" value="Chromosome 10"/>
</dbReference>
<evidence type="ECO:0000313" key="8">
    <source>
        <dbReference type="EMBL" id="TXG53480.1"/>
    </source>
</evidence>
<dbReference type="InterPro" id="IPR015655">
    <property type="entry name" value="PP2C"/>
</dbReference>
<dbReference type="EMBL" id="VAHF01000010">
    <property type="protein sequence ID" value="TXG53480.1"/>
    <property type="molecule type" value="Genomic_DNA"/>
</dbReference>
<keyword evidence="5" id="KW-0460">Magnesium</keyword>
<keyword evidence="3" id="KW-0479">Metal-binding</keyword>
<evidence type="ECO:0000256" key="1">
    <source>
        <dbReference type="ARBA" id="ARBA00001936"/>
    </source>
</evidence>
<comment type="cofactor">
    <cofactor evidence="2">
        <name>Mg(2+)</name>
        <dbReference type="ChEBI" id="CHEBI:18420"/>
    </cofactor>
</comment>
<dbReference type="Pfam" id="PF00481">
    <property type="entry name" value="PP2C"/>
    <property type="match status" value="1"/>
</dbReference>
<feature type="domain" description="PPM-type phosphatase" evidence="7">
    <location>
        <begin position="273"/>
        <end position="516"/>
    </location>
</feature>
<dbReference type="FunFam" id="3.60.40.10:FF:000079">
    <property type="entry name" value="Probable protein phosphatase 2C 74"/>
    <property type="match status" value="1"/>
</dbReference>
<evidence type="ECO:0000256" key="5">
    <source>
        <dbReference type="ARBA" id="ARBA00022842"/>
    </source>
</evidence>
<reference evidence="9" key="1">
    <citation type="journal article" date="2019" name="Gigascience">
        <title>De novo genome assembly of the endangered Acer yangbiense, a plant species with extremely small populations endemic to Yunnan Province, China.</title>
        <authorList>
            <person name="Yang J."/>
            <person name="Wariss H.M."/>
            <person name="Tao L."/>
            <person name="Zhang R."/>
            <person name="Yun Q."/>
            <person name="Hollingsworth P."/>
            <person name="Dao Z."/>
            <person name="Luo G."/>
            <person name="Guo H."/>
            <person name="Ma Y."/>
            <person name="Sun W."/>
        </authorList>
    </citation>
    <scope>NUCLEOTIDE SEQUENCE [LARGE SCALE GENOMIC DNA]</scope>
    <source>
        <strain evidence="9">cv. Malutang</strain>
    </source>
</reference>
<dbReference type="Gene3D" id="3.60.40.10">
    <property type="entry name" value="PPM-type phosphatase domain"/>
    <property type="match status" value="1"/>
</dbReference>